<evidence type="ECO:0000313" key="3">
    <source>
        <dbReference type="EMBL" id="RXH85719.1"/>
    </source>
</evidence>
<sequence length="265" mass="30345">MEDARLIDQVVRRVCGSFSETLILPVFFLLGWLSLCPTRQQLSRGNLFTFPCILIFFALMGHVFVTWGRMFLSHPGPGRTTSRARSTTVARYCPLWAPTTPSRFCFWELTSNFPVGLCFTDPLNFVLRPSRFKLAELWWPRGIQRCSDRIHKSRTHPRVCHLSNWKFFFKASELCKWLRHSHVTASTPSFGTGCVSFTDKFMLVSNIVYLDSPAGVGFAYSQNQTKYITGDIQTALDTHAFLLQESLMLESTCQLLLLKLQNVVQ</sequence>
<feature type="transmembrane region" description="Helical" evidence="2">
    <location>
        <begin position="14"/>
        <end position="35"/>
    </location>
</feature>
<evidence type="ECO:0000313" key="4">
    <source>
        <dbReference type="Proteomes" id="UP000290289"/>
    </source>
</evidence>
<dbReference type="EMBL" id="RDQH01000336">
    <property type="protein sequence ID" value="RXH85719.1"/>
    <property type="molecule type" value="Genomic_DNA"/>
</dbReference>
<name>A0A498IR80_MALDO</name>
<keyword evidence="2" id="KW-1133">Transmembrane helix</keyword>
<keyword evidence="4" id="KW-1185">Reference proteome</keyword>
<dbReference type="GO" id="GO:0006508">
    <property type="term" value="P:proteolysis"/>
    <property type="evidence" value="ECO:0007669"/>
    <property type="project" value="InterPro"/>
</dbReference>
<dbReference type="Pfam" id="PF00450">
    <property type="entry name" value="Peptidase_S10"/>
    <property type="match status" value="1"/>
</dbReference>
<comment type="caution">
    <text evidence="3">The sequence shown here is derived from an EMBL/GenBank/DDBJ whole genome shotgun (WGS) entry which is preliminary data.</text>
</comment>
<protein>
    <submittedName>
        <fullName evidence="3">Uncharacterized protein</fullName>
    </submittedName>
</protein>
<dbReference type="InterPro" id="IPR029058">
    <property type="entry name" value="AB_hydrolase_fold"/>
</dbReference>
<accession>A0A498IR80</accession>
<dbReference type="Gene3D" id="3.40.50.1820">
    <property type="entry name" value="alpha/beta hydrolase"/>
    <property type="match status" value="1"/>
</dbReference>
<comment type="similarity">
    <text evidence="1">Belongs to the peptidase S10 family.</text>
</comment>
<organism evidence="3 4">
    <name type="scientific">Malus domestica</name>
    <name type="common">Apple</name>
    <name type="synonym">Pyrus malus</name>
    <dbReference type="NCBI Taxonomy" id="3750"/>
    <lineage>
        <taxon>Eukaryota</taxon>
        <taxon>Viridiplantae</taxon>
        <taxon>Streptophyta</taxon>
        <taxon>Embryophyta</taxon>
        <taxon>Tracheophyta</taxon>
        <taxon>Spermatophyta</taxon>
        <taxon>Magnoliopsida</taxon>
        <taxon>eudicotyledons</taxon>
        <taxon>Gunneridae</taxon>
        <taxon>Pentapetalae</taxon>
        <taxon>rosids</taxon>
        <taxon>fabids</taxon>
        <taxon>Rosales</taxon>
        <taxon>Rosaceae</taxon>
        <taxon>Amygdaloideae</taxon>
        <taxon>Maleae</taxon>
        <taxon>Malus</taxon>
    </lineage>
</organism>
<dbReference type="GO" id="GO:0004185">
    <property type="term" value="F:serine-type carboxypeptidase activity"/>
    <property type="evidence" value="ECO:0007669"/>
    <property type="project" value="InterPro"/>
</dbReference>
<dbReference type="Proteomes" id="UP000290289">
    <property type="component" value="Chromosome 10"/>
</dbReference>
<dbReference type="AlphaFoldDB" id="A0A498IR80"/>
<feature type="transmembrane region" description="Helical" evidence="2">
    <location>
        <begin position="47"/>
        <end position="67"/>
    </location>
</feature>
<keyword evidence="2" id="KW-0472">Membrane</keyword>
<proteinExistence type="inferred from homology"/>
<dbReference type="InterPro" id="IPR001563">
    <property type="entry name" value="Peptidase_S10"/>
</dbReference>
<evidence type="ECO:0000256" key="2">
    <source>
        <dbReference type="SAM" id="Phobius"/>
    </source>
</evidence>
<keyword evidence="2" id="KW-0812">Transmembrane</keyword>
<gene>
    <name evidence="3" type="ORF">DVH24_009540</name>
</gene>
<dbReference type="SUPFAM" id="SSF53474">
    <property type="entry name" value="alpha/beta-Hydrolases"/>
    <property type="match status" value="1"/>
</dbReference>
<evidence type="ECO:0000256" key="1">
    <source>
        <dbReference type="ARBA" id="ARBA00009431"/>
    </source>
</evidence>
<reference evidence="3 4" key="1">
    <citation type="submission" date="2018-10" db="EMBL/GenBank/DDBJ databases">
        <title>A high-quality apple genome assembly.</title>
        <authorList>
            <person name="Hu J."/>
        </authorList>
    </citation>
    <scope>NUCLEOTIDE SEQUENCE [LARGE SCALE GENOMIC DNA]</scope>
    <source>
        <strain evidence="4">cv. HFTH1</strain>
        <tissue evidence="3">Young leaf</tissue>
    </source>
</reference>